<dbReference type="AlphaFoldDB" id="A0A2P2NLI3"/>
<protein>
    <submittedName>
        <fullName evidence="1">Uncharacterized protein</fullName>
    </submittedName>
</protein>
<organism evidence="1">
    <name type="scientific">Rhizophora mucronata</name>
    <name type="common">Asiatic mangrove</name>
    <dbReference type="NCBI Taxonomy" id="61149"/>
    <lineage>
        <taxon>Eukaryota</taxon>
        <taxon>Viridiplantae</taxon>
        <taxon>Streptophyta</taxon>
        <taxon>Embryophyta</taxon>
        <taxon>Tracheophyta</taxon>
        <taxon>Spermatophyta</taxon>
        <taxon>Magnoliopsida</taxon>
        <taxon>eudicotyledons</taxon>
        <taxon>Gunneridae</taxon>
        <taxon>Pentapetalae</taxon>
        <taxon>rosids</taxon>
        <taxon>fabids</taxon>
        <taxon>Malpighiales</taxon>
        <taxon>Rhizophoraceae</taxon>
        <taxon>Rhizophora</taxon>
    </lineage>
</organism>
<accession>A0A2P2NLI3</accession>
<sequence length="18" mass="2118">MKYENNSHCNFQTNCVVS</sequence>
<reference evidence="1" key="1">
    <citation type="submission" date="2018-02" db="EMBL/GenBank/DDBJ databases">
        <title>Rhizophora mucronata_Transcriptome.</title>
        <authorList>
            <person name="Meera S.P."/>
            <person name="Sreeshan A."/>
            <person name="Augustine A."/>
        </authorList>
    </citation>
    <scope>NUCLEOTIDE SEQUENCE</scope>
    <source>
        <tissue evidence="1">Leaf</tissue>
    </source>
</reference>
<proteinExistence type="predicted"/>
<dbReference type="EMBL" id="GGEC01062873">
    <property type="protein sequence ID" value="MBX43357.1"/>
    <property type="molecule type" value="Transcribed_RNA"/>
</dbReference>
<evidence type="ECO:0000313" key="1">
    <source>
        <dbReference type="EMBL" id="MBX43357.1"/>
    </source>
</evidence>
<name>A0A2P2NLI3_RHIMU</name>